<feature type="compositionally biased region" description="Pro residues" evidence="1">
    <location>
        <begin position="254"/>
        <end position="263"/>
    </location>
</feature>
<keyword evidence="3" id="KW-1185">Reference proteome</keyword>
<dbReference type="HOGENOM" id="CLU_920635_0_0_0"/>
<organism evidence="2 3">
    <name type="scientific">Isosphaera pallida (strain ATCC 43644 / DSM 9630 / IS1B)</name>
    <dbReference type="NCBI Taxonomy" id="575540"/>
    <lineage>
        <taxon>Bacteria</taxon>
        <taxon>Pseudomonadati</taxon>
        <taxon>Planctomycetota</taxon>
        <taxon>Planctomycetia</taxon>
        <taxon>Isosphaerales</taxon>
        <taxon>Isosphaeraceae</taxon>
        <taxon>Isosphaera</taxon>
    </lineage>
</organism>
<dbReference type="AlphaFoldDB" id="E8QZ89"/>
<dbReference type="KEGG" id="ipa:Isop_3662"/>
<accession>E8QZ89</accession>
<evidence type="ECO:0000256" key="1">
    <source>
        <dbReference type="SAM" id="MobiDB-lite"/>
    </source>
</evidence>
<proteinExistence type="predicted"/>
<reference key="1">
    <citation type="submission" date="2010-11" db="EMBL/GenBank/DDBJ databases">
        <title>The complete sequence of chromosome of Isophaera pallida ATCC 43644.</title>
        <authorList>
            <consortium name="US DOE Joint Genome Institute (JGI-PGF)"/>
            <person name="Lucas S."/>
            <person name="Copeland A."/>
            <person name="Lapidus A."/>
            <person name="Bruce D."/>
            <person name="Goodwin L."/>
            <person name="Pitluck S."/>
            <person name="Kyrpides N."/>
            <person name="Mavromatis K."/>
            <person name="Pagani I."/>
            <person name="Ivanova N."/>
            <person name="Saunders E."/>
            <person name="Brettin T."/>
            <person name="Detter J.C."/>
            <person name="Han C."/>
            <person name="Tapia R."/>
            <person name="Land M."/>
            <person name="Hauser L."/>
            <person name="Markowitz V."/>
            <person name="Cheng J.-F."/>
            <person name="Hugenholtz P."/>
            <person name="Woyke T."/>
            <person name="Wu D."/>
            <person name="Eisen J.A."/>
        </authorList>
    </citation>
    <scope>NUCLEOTIDE SEQUENCE</scope>
    <source>
        <strain>ATCC 43644</strain>
    </source>
</reference>
<sequence>MNGPLSWLSRWLGWSSEGGESVARRRPGQARYRVVCISREAGAGGSTIAKRIAQRLGWRLYDEEIVETIAERMGLSLDQAKVFDELPPTRVQSWALPIFEEYYAPHETYLDHLGKLIEAIGQAGDAVVVGRGAGYVLPREETLSVRIVAPEHKRAERLSRRLGVSLRTAKRAARDLDDRRNRFARLQLGVDPTQAHHYDLILNSDRLGLELAAELVIGLVEAGRQHLSEESRLGLKSASPSPAGRPLALNAPTAEPPVPPTTTPIPSDDIEAVFEPAPPHPSATPLSSNPSSDLLRETGASE</sequence>
<dbReference type="SUPFAM" id="SSF52540">
    <property type="entry name" value="P-loop containing nucleoside triphosphate hydrolases"/>
    <property type="match status" value="1"/>
</dbReference>
<dbReference type="Pfam" id="PF13189">
    <property type="entry name" value="Cytidylate_kin2"/>
    <property type="match status" value="1"/>
</dbReference>
<dbReference type="EMBL" id="CP002353">
    <property type="protein sequence ID" value="ADV64218.1"/>
    <property type="molecule type" value="Genomic_DNA"/>
</dbReference>
<name>E8QZ89_ISOPI</name>
<dbReference type="InterPro" id="IPR027417">
    <property type="entry name" value="P-loop_NTPase"/>
</dbReference>
<dbReference type="eggNOG" id="COG1102">
    <property type="taxonomic scope" value="Bacteria"/>
</dbReference>
<dbReference type="InParanoid" id="E8QZ89"/>
<reference evidence="2 3" key="2">
    <citation type="journal article" date="2011" name="Stand. Genomic Sci.">
        <title>Complete genome sequence of Isosphaera pallida type strain (IS1B).</title>
        <authorList>
            <consortium name="US DOE Joint Genome Institute (JGI-PGF)"/>
            <person name="Goker M."/>
            <person name="Cleland D."/>
            <person name="Saunders E."/>
            <person name="Lapidus A."/>
            <person name="Nolan M."/>
            <person name="Lucas S."/>
            <person name="Hammon N."/>
            <person name="Deshpande S."/>
            <person name="Cheng J.F."/>
            <person name="Tapia R."/>
            <person name="Han C."/>
            <person name="Goodwin L."/>
            <person name="Pitluck S."/>
            <person name="Liolios K."/>
            <person name="Pagani I."/>
            <person name="Ivanova N."/>
            <person name="Mavromatis K."/>
            <person name="Pati A."/>
            <person name="Chen A."/>
            <person name="Palaniappan K."/>
            <person name="Land M."/>
            <person name="Hauser L."/>
            <person name="Chang Y.J."/>
            <person name="Jeffries C.D."/>
            <person name="Detter J.C."/>
            <person name="Beck B."/>
            <person name="Woyke T."/>
            <person name="Bristow J."/>
            <person name="Eisen J.A."/>
            <person name="Markowitz V."/>
            <person name="Hugenholtz P."/>
            <person name="Kyrpides N.C."/>
            <person name="Klenk H.P."/>
        </authorList>
    </citation>
    <scope>NUCLEOTIDE SEQUENCE [LARGE SCALE GENOMIC DNA]</scope>
    <source>
        <strain evidence="3">ATCC 43644 / DSM 9630 / IS1B</strain>
    </source>
</reference>
<dbReference type="STRING" id="575540.Isop_3662"/>
<protein>
    <recommendedName>
        <fullName evidence="4">Cytidylate kinase</fullName>
    </recommendedName>
</protein>
<evidence type="ECO:0000313" key="3">
    <source>
        <dbReference type="Proteomes" id="UP000008631"/>
    </source>
</evidence>
<evidence type="ECO:0000313" key="2">
    <source>
        <dbReference type="EMBL" id="ADV64218.1"/>
    </source>
</evidence>
<evidence type="ECO:0008006" key="4">
    <source>
        <dbReference type="Google" id="ProtNLM"/>
    </source>
</evidence>
<gene>
    <name evidence="2" type="ordered locus">Isop_3662</name>
</gene>
<dbReference type="Gene3D" id="3.40.50.300">
    <property type="entry name" value="P-loop containing nucleotide triphosphate hydrolases"/>
    <property type="match status" value="1"/>
</dbReference>
<dbReference type="Proteomes" id="UP000008631">
    <property type="component" value="Chromosome"/>
</dbReference>
<feature type="region of interest" description="Disordered" evidence="1">
    <location>
        <begin position="231"/>
        <end position="302"/>
    </location>
</feature>